<dbReference type="Gene3D" id="3.40.50.720">
    <property type="entry name" value="NAD(P)-binding Rossmann-like Domain"/>
    <property type="match status" value="1"/>
</dbReference>
<dbReference type="SUPFAM" id="SSF48179">
    <property type="entry name" value="6-phosphogluconate dehydrogenase C-terminal domain-like"/>
    <property type="match status" value="1"/>
</dbReference>
<dbReference type="Gene3D" id="1.10.1040.50">
    <property type="match status" value="1"/>
</dbReference>
<evidence type="ECO:0000256" key="1">
    <source>
        <dbReference type="ARBA" id="ARBA00009463"/>
    </source>
</evidence>
<evidence type="ECO:0000313" key="4">
    <source>
        <dbReference type="EMBL" id="CAI8042166.1"/>
    </source>
</evidence>
<dbReference type="AlphaFoldDB" id="A0AA35T7C7"/>
<dbReference type="GO" id="GO:0070403">
    <property type="term" value="F:NAD+ binding"/>
    <property type="evidence" value="ECO:0007669"/>
    <property type="project" value="InterPro"/>
</dbReference>
<dbReference type="PANTHER" id="PTHR48075">
    <property type="entry name" value="3-HYDROXYACYL-COA DEHYDROGENASE FAMILY PROTEIN"/>
    <property type="match status" value="1"/>
</dbReference>
<dbReference type="InterPro" id="IPR006176">
    <property type="entry name" value="3-OHacyl-CoA_DH_NAD-bd"/>
</dbReference>
<accession>A0AA35T7C7</accession>
<reference evidence="4" key="1">
    <citation type="submission" date="2023-03" db="EMBL/GenBank/DDBJ databases">
        <authorList>
            <person name="Steffen K."/>
            <person name="Cardenas P."/>
        </authorList>
    </citation>
    <scope>NUCLEOTIDE SEQUENCE</scope>
</reference>
<evidence type="ECO:0000256" key="2">
    <source>
        <dbReference type="PIRSR" id="PIRSR000105-1"/>
    </source>
</evidence>
<dbReference type="GO" id="GO:0006631">
    <property type="term" value="P:fatty acid metabolic process"/>
    <property type="evidence" value="ECO:0007669"/>
    <property type="project" value="InterPro"/>
</dbReference>
<comment type="similarity">
    <text evidence="1">Belongs to the 3-hydroxyacyl-CoA dehydrogenase family.</text>
</comment>
<gene>
    <name evidence="4" type="ORF">GBAR_LOCUS23409</name>
</gene>
<dbReference type="InterPro" id="IPR022694">
    <property type="entry name" value="3-OHacyl-CoA_DH"/>
</dbReference>
<keyword evidence="5" id="KW-1185">Reference proteome</keyword>
<dbReference type="PIRSF" id="PIRSF000105">
    <property type="entry name" value="HCDH"/>
    <property type="match status" value="1"/>
</dbReference>
<protein>
    <submittedName>
        <fullName evidence="4">Probable 3-hydroxyacyl-CoA dehydrogenase</fullName>
    </submittedName>
</protein>
<dbReference type="InterPro" id="IPR008927">
    <property type="entry name" value="6-PGluconate_DH-like_C_sf"/>
</dbReference>
<organism evidence="4 5">
    <name type="scientific">Geodia barretti</name>
    <name type="common">Barrett's horny sponge</name>
    <dbReference type="NCBI Taxonomy" id="519541"/>
    <lineage>
        <taxon>Eukaryota</taxon>
        <taxon>Metazoa</taxon>
        <taxon>Porifera</taxon>
        <taxon>Demospongiae</taxon>
        <taxon>Heteroscleromorpha</taxon>
        <taxon>Tetractinellida</taxon>
        <taxon>Astrophorina</taxon>
        <taxon>Geodiidae</taxon>
        <taxon>Geodia</taxon>
    </lineage>
</organism>
<name>A0AA35T7C7_GEOBA</name>
<dbReference type="PANTHER" id="PTHR48075:SF7">
    <property type="entry name" value="3-HYDROXYACYL-COA DEHYDROGENASE-RELATED"/>
    <property type="match status" value="1"/>
</dbReference>
<dbReference type="SUPFAM" id="SSF51735">
    <property type="entry name" value="NAD(P)-binding Rossmann-fold domains"/>
    <property type="match status" value="1"/>
</dbReference>
<proteinExistence type="inferred from homology"/>
<dbReference type="Proteomes" id="UP001174909">
    <property type="component" value="Unassembled WGS sequence"/>
</dbReference>
<evidence type="ECO:0000313" key="5">
    <source>
        <dbReference type="Proteomes" id="UP001174909"/>
    </source>
</evidence>
<evidence type="ECO:0000259" key="3">
    <source>
        <dbReference type="Pfam" id="PF02737"/>
    </source>
</evidence>
<comment type="caution">
    <text evidence="4">The sequence shown here is derived from an EMBL/GenBank/DDBJ whole genome shotgun (WGS) entry which is preliminary data.</text>
</comment>
<sequence>MNIAPSDIRRVAVLGAGTMGAQIAALIASCGVKCDLLDLSVDMVEEARRRLMTMRPRVVDDHAVLERIRAGSFGTDLHRLRESDWIIEAIVEREQPKLELWSEAALYVRGDAVLSTNTSGIPIAQIARALPSAARGRFLGTHFFNPPRYLHLLEIIPTDETEPSVVAAVRSFAEDVLGKGVVEAHDVPGFITNRIGCFYFLSAMRAADEYGLTPDEADAVSGPMMGRSNSATFRTIDIVAWIYCWTYAITHALPLNQRRSRGLLSHRSICGRCVAGIGWATRAGRASISV</sequence>
<feature type="site" description="Important for catalytic activity" evidence="2">
    <location>
        <position position="142"/>
    </location>
</feature>
<dbReference type="EMBL" id="CASHTH010003240">
    <property type="protein sequence ID" value="CAI8042166.1"/>
    <property type="molecule type" value="Genomic_DNA"/>
</dbReference>
<dbReference type="GO" id="GO:0016616">
    <property type="term" value="F:oxidoreductase activity, acting on the CH-OH group of donors, NAD or NADP as acceptor"/>
    <property type="evidence" value="ECO:0007669"/>
    <property type="project" value="InterPro"/>
</dbReference>
<dbReference type="Pfam" id="PF02737">
    <property type="entry name" value="3HCDH_N"/>
    <property type="match status" value="1"/>
</dbReference>
<dbReference type="InterPro" id="IPR036291">
    <property type="entry name" value="NAD(P)-bd_dom_sf"/>
</dbReference>
<feature type="domain" description="3-hydroxyacyl-CoA dehydrogenase NAD binding" evidence="3">
    <location>
        <begin position="11"/>
        <end position="186"/>
    </location>
</feature>